<comment type="caution">
    <text evidence="1">The sequence shown here is derived from an EMBL/GenBank/DDBJ whole genome shotgun (WGS) entry which is preliminary data.</text>
</comment>
<sequence length="104" mass="11515">MKQDVSISINAITEQIRYKIINYGSMWVTATQALLCLTVGYYVGIAEFGVKDDFESLYQRADKAMYKAKVGGRDQSIICFEECAICNSDLQTNANVDVLGLSGK</sequence>
<proteinExistence type="predicted"/>
<reference evidence="1 2" key="1">
    <citation type="submission" date="2014-02" db="EMBL/GenBank/DDBJ databases">
        <title>Vibrio fortis Dalian14 Genome Sequencing.</title>
        <authorList>
            <person name="Wang Y."/>
            <person name="Song L."/>
            <person name="Liu G."/>
            <person name="Ding J."/>
        </authorList>
    </citation>
    <scope>NUCLEOTIDE SEQUENCE [LARGE SCALE GENOMIC DNA]</scope>
    <source>
        <strain evidence="1 2">Dalian14</strain>
    </source>
</reference>
<evidence type="ECO:0000313" key="1">
    <source>
        <dbReference type="EMBL" id="KDN28781.1"/>
    </source>
</evidence>
<accession>A0A066UMY1</accession>
<dbReference type="RefSeq" id="WP_032550914.1">
    <property type="nucleotide sequence ID" value="NZ_JFFR01000014.1"/>
</dbReference>
<evidence type="ECO:0008006" key="3">
    <source>
        <dbReference type="Google" id="ProtNLM"/>
    </source>
</evidence>
<name>A0A066UMY1_9VIBR</name>
<dbReference type="InterPro" id="IPR043128">
    <property type="entry name" value="Rev_trsase/Diguanyl_cyclase"/>
</dbReference>
<dbReference type="OrthoDB" id="5496380at2"/>
<organism evidence="1 2">
    <name type="scientific">Vibrio fortis</name>
    <dbReference type="NCBI Taxonomy" id="212667"/>
    <lineage>
        <taxon>Bacteria</taxon>
        <taxon>Pseudomonadati</taxon>
        <taxon>Pseudomonadota</taxon>
        <taxon>Gammaproteobacteria</taxon>
        <taxon>Vibrionales</taxon>
        <taxon>Vibrionaceae</taxon>
        <taxon>Vibrio</taxon>
    </lineage>
</organism>
<dbReference type="SUPFAM" id="SSF55073">
    <property type="entry name" value="Nucleotide cyclase"/>
    <property type="match status" value="1"/>
</dbReference>
<dbReference type="InterPro" id="IPR029787">
    <property type="entry name" value="Nucleotide_cyclase"/>
</dbReference>
<protein>
    <recommendedName>
        <fullName evidence="3">Diguanylate cyclase</fullName>
    </recommendedName>
</protein>
<dbReference type="AlphaFoldDB" id="A0A066UMY1"/>
<dbReference type="EMBL" id="JFFR01000014">
    <property type="protein sequence ID" value="KDN28781.1"/>
    <property type="molecule type" value="Genomic_DNA"/>
</dbReference>
<keyword evidence="2" id="KW-1185">Reference proteome</keyword>
<dbReference type="Proteomes" id="UP000027219">
    <property type="component" value="Unassembled WGS sequence"/>
</dbReference>
<evidence type="ECO:0000313" key="2">
    <source>
        <dbReference type="Proteomes" id="UP000027219"/>
    </source>
</evidence>
<gene>
    <name evidence="1" type="ORF">VFDL14_00070</name>
</gene>
<dbReference type="Gene3D" id="3.30.70.270">
    <property type="match status" value="1"/>
</dbReference>